<dbReference type="InterPro" id="IPR029787">
    <property type="entry name" value="Nucleotide_cyclase"/>
</dbReference>
<evidence type="ECO:0000256" key="3">
    <source>
        <dbReference type="ARBA" id="ARBA00034247"/>
    </source>
</evidence>
<evidence type="ECO:0000259" key="5">
    <source>
        <dbReference type="PROSITE" id="PS50887"/>
    </source>
</evidence>
<dbReference type="InterPro" id="IPR050469">
    <property type="entry name" value="Diguanylate_Cyclase"/>
</dbReference>
<dbReference type="PROSITE" id="PS50887">
    <property type="entry name" value="GGDEF"/>
    <property type="match status" value="1"/>
</dbReference>
<dbReference type="PANTHER" id="PTHR45138:SF9">
    <property type="entry name" value="DIGUANYLATE CYCLASE DGCM-RELATED"/>
    <property type="match status" value="1"/>
</dbReference>
<dbReference type="RefSeq" id="WP_130411141.1">
    <property type="nucleotide sequence ID" value="NZ_SHKX01000010.1"/>
</dbReference>
<dbReference type="PANTHER" id="PTHR45138">
    <property type="entry name" value="REGULATORY COMPONENTS OF SENSORY TRANSDUCTION SYSTEM"/>
    <property type="match status" value="1"/>
</dbReference>
<feature type="domain" description="GGDEF" evidence="5">
    <location>
        <begin position="363"/>
        <end position="494"/>
    </location>
</feature>
<dbReference type="GO" id="GO:1902201">
    <property type="term" value="P:negative regulation of bacterial-type flagellum-dependent cell motility"/>
    <property type="evidence" value="ECO:0007669"/>
    <property type="project" value="TreeGrafter"/>
</dbReference>
<dbReference type="Proteomes" id="UP000292423">
    <property type="component" value="Unassembled WGS sequence"/>
</dbReference>
<sequence length="494" mass="55972">MMRAFREPTGAAPMDTLLQRRRLTVILSLLLSISFAAVSLISYQASRSTIQVALVEKELPLTSNAIYAELQKDLIRPYFISSMMATNTFLHDWVASGEKDPDIVSRYLRETKLKYQVFTSFFVSEATRNYYYPDGILKKISASVPVDKWYFRVQQMPESYEINIDYDAANNNSLAIFMNFRVLDRTGKYLGATGVGLSMDRLHRLLGEYGGRYQKNIFLVDAQGRIRLTGSHPASQRSIQQVPGLRDIAAKVLQARNGTFQYRTADGITFLNVRYMPEVRLFLFVEGQEGEAVAKVRQALYLNLAICVVIVLLTIVLTDLTVRRFRKRLEVMATVDHLTGLMNRQAFELISERVMADSVQAGEPFAVVLADLDYFKQINDRFGHLAGDHLLREVGALLQAAERDADLLCRWGGEEFLLLLRHCDAAEAERVAEALRRRLLGHAFMLGGRRERITMSMGVATWRKGDSLQSMIDRADKALYVAKDTGRNRVNIAV</sequence>
<dbReference type="Gene3D" id="3.30.70.270">
    <property type="match status" value="1"/>
</dbReference>
<evidence type="ECO:0000313" key="6">
    <source>
        <dbReference type="EMBL" id="RZU47935.1"/>
    </source>
</evidence>
<evidence type="ECO:0000313" key="7">
    <source>
        <dbReference type="Proteomes" id="UP000292423"/>
    </source>
</evidence>
<gene>
    <name evidence="6" type="ORF">EV700_0904</name>
</gene>
<dbReference type="FunFam" id="3.30.70.270:FF:000001">
    <property type="entry name" value="Diguanylate cyclase domain protein"/>
    <property type="match status" value="1"/>
</dbReference>
<dbReference type="NCBIfam" id="TIGR00254">
    <property type="entry name" value="GGDEF"/>
    <property type="match status" value="1"/>
</dbReference>
<name>A0A4Q7ZD46_9GAMM</name>
<protein>
    <recommendedName>
        <fullName evidence="2">diguanylate cyclase</fullName>
        <ecNumber evidence="2">2.7.7.65</ecNumber>
    </recommendedName>
</protein>
<dbReference type="GO" id="GO:0043709">
    <property type="term" value="P:cell adhesion involved in single-species biofilm formation"/>
    <property type="evidence" value="ECO:0007669"/>
    <property type="project" value="TreeGrafter"/>
</dbReference>
<organism evidence="6 7">
    <name type="scientific">Fluviicoccus keumensis</name>
    <dbReference type="NCBI Taxonomy" id="1435465"/>
    <lineage>
        <taxon>Bacteria</taxon>
        <taxon>Pseudomonadati</taxon>
        <taxon>Pseudomonadota</taxon>
        <taxon>Gammaproteobacteria</taxon>
        <taxon>Moraxellales</taxon>
        <taxon>Moraxellaceae</taxon>
        <taxon>Fluviicoccus</taxon>
    </lineage>
</organism>
<accession>A0A4Q7ZD46</accession>
<proteinExistence type="predicted"/>
<dbReference type="OrthoDB" id="9812260at2"/>
<keyword evidence="4" id="KW-1133">Transmembrane helix</keyword>
<dbReference type="EMBL" id="SHKX01000010">
    <property type="protein sequence ID" value="RZU47935.1"/>
    <property type="molecule type" value="Genomic_DNA"/>
</dbReference>
<dbReference type="GO" id="GO:0005886">
    <property type="term" value="C:plasma membrane"/>
    <property type="evidence" value="ECO:0007669"/>
    <property type="project" value="TreeGrafter"/>
</dbReference>
<dbReference type="SUPFAM" id="SSF55073">
    <property type="entry name" value="Nucleotide cyclase"/>
    <property type="match status" value="1"/>
</dbReference>
<dbReference type="AlphaFoldDB" id="A0A4Q7ZD46"/>
<feature type="transmembrane region" description="Helical" evidence="4">
    <location>
        <begin position="300"/>
        <end position="322"/>
    </location>
</feature>
<keyword evidence="4" id="KW-0472">Membrane</keyword>
<dbReference type="GO" id="GO:0052621">
    <property type="term" value="F:diguanylate cyclase activity"/>
    <property type="evidence" value="ECO:0007669"/>
    <property type="project" value="UniProtKB-EC"/>
</dbReference>
<dbReference type="EC" id="2.7.7.65" evidence="2"/>
<evidence type="ECO:0000256" key="1">
    <source>
        <dbReference type="ARBA" id="ARBA00001946"/>
    </source>
</evidence>
<keyword evidence="7" id="KW-1185">Reference proteome</keyword>
<reference evidence="6 7" key="1">
    <citation type="submission" date="2019-02" db="EMBL/GenBank/DDBJ databases">
        <title>Genomic Encyclopedia of Type Strains, Phase IV (KMG-IV): sequencing the most valuable type-strain genomes for metagenomic binning, comparative biology and taxonomic classification.</title>
        <authorList>
            <person name="Goeker M."/>
        </authorList>
    </citation>
    <scope>NUCLEOTIDE SEQUENCE [LARGE SCALE GENOMIC DNA]</scope>
    <source>
        <strain evidence="6 7">DSM 105135</strain>
    </source>
</reference>
<dbReference type="Pfam" id="PF00990">
    <property type="entry name" value="GGDEF"/>
    <property type="match status" value="1"/>
</dbReference>
<dbReference type="SMART" id="SM00267">
    <property type="entry name" value="GGDEF"/>
    <property type="match status" value="1"/>
</dbReference>
<dbReference type="InterPro" id="IPR000160">
    <property type="entry name" value="GGDEF_dom"/>
</dbReference>
<keyword evidence="4" id="KW-0812">Transmembrane</keyword>
<evidence type="ECO:0000256" key="2">
    <source>
        <dbReference type="ARBA" id="ARBA00012528"/>
    </source>
</evidence>
<evidence type="ECO:0000256" key="4">
    <source>
        <dbReference type="SAM" id="Phobius"/>
    </source>
</evidence>
<dbReference type="InterPro" id="IPR043128">
    <property type="entry name" value="Rev_trsase/Diguanyl_cyclase"/>
</dbReference>
<comment type="catalytic activity">
    <reaction evidence="3">
        <text>2 GTP = 3',3'-c-di-GMP + 2 diphosphate</text>
        <dbReference type="Rhea" id="RHEA:24898"/>
        <dbReference type="ChEBI" id="CHEBI:33019"/>
        <dbReference type="ChEBI" id="CHEBI:37565"/>
        <dbReference type="ChEBI" id="CHEBI:58805"/>
        <dbReference type="EC" id="2.7.7.65"/>
    </reaction>
</comment>
<dbReference type="CDD" id="cd01949">
    <property type="entry name" value="GGDEF"/>
    <property type="match status" value="1"/>
</dbReference>
<comment type="caution">
    <text evidence="6">The sequence shown here is derived from an EMBL/GenBank/DDBJ whole genome shotgun (WGS) entry which is preliminary data.</text>
</comment>
<comment type="cofactor">
    <cofactor evidence="1">
        <name>Mg(2+)</name>
        <dbReference type="ChEBI" id="CHEBI:18420"/>
    </cofactor>
</comment>